<organism evidence="8 9">
    <name type="scientific">Camelus dromedarius</name>
    <name type="common">Dromedary</name>
    <name type="synonym">Arabian camel</name>
    <dbReference type="NCBI Taxonomy" id="9838"/>
    <lineage>
        <taxon>Eukaryota</taxon>
        <taxon>Metazoa</taxon>
        <taxon>Chordata</taxon>
        <taxon>Craniata</taxon>
        <taxon>Vertebrata</taxon>
        <taxon>Euteleostomi</taxon>
        <taxon>Mammalia</taxon>
        <taxon>Eutheria</taxon>
        <taxon>Laurasiatheria</taxon>
        <taxon>Artiodactyla</taxon>
        <taxon>Tylopoda</taxon>
        <taxon>Camelidae</taxon>
        <taxon>Camelus</taxon>
    </lineage>
</organism>
<evidence type="ECO:0000313" key="9">
    <source>
        <dbReference type="Proteomes" id="UP000299084"/>
    </source>
</evidence>
<proteinExistence type="inferred from homology"/>
<dbReference type="SUPFAM" id="SSF54575">
    <property type="entry name" value="Ribosomal protein L31e"/>
    <property type="match status" value="1"/>
</dbReference>
<dbReference type="PANTHER" id="PTHR10956:SF21">
    <property type="entry name" value="60S RIBOSOMAL PROTEIN L31"/>
    <property type="match status" value="1"/>
</dbReference>
<evidence type="ECO:0000256" key="7">
    <source>
        <dbReference type="ARBA" id="ARBA00035337"/>
    </source>
</evidence>
<dbReference type="FunFam" id="3.10.440.10:FF:000001">
    <property type="entry name" value="60S ribosomal protein L31"/>
    <property type="match status" value="1"/>
</dbReference>
<dbReference type="Pfam" id="PF01198">
    <property type="entry name" value="Ribosomal_L31e"/>
    <property type="match status" value="1"/>
</dbReference>
<protein>
    <recommendedName>
        <fullName evidence="6">Large ribosomal subunit protein eL31</fullName>
    </recommendedName>
    <alternativeName>
        <fullName evidence="7">60S ribosomal protein L31</fullName>
    </alternativeName>
</protein>
<dbReference type="Proteomes" id="UP000299084">
    <property type="component" value="Unassembled WGS sequence"/>
</dbReference>
<dbReference type="EMBL" id="JWIN03000006">
    <property type="protein sequence ID" value="KAB1277313.1"/>
    <property type="molecule type" value="Genomic_DNA"/>
</dbReference>
<dbReference type="AlphaFoldDB" id="A0A5N4E1K0"/>
<accession>A0A5N4E1K0</accession>
<name>A0A5N4E1K0_CAMDR</name>
<dbReference type="SMART" id="SM01380">
    <property type="entry name" value="Ribosomal_L31e"/>
    <property type="match status" value="1"/>
</dbReference>
<dbReference type="GO" id="GO:0003735">
    <property type="term" value="F:structural constituent of ribosome"/>
    <property type="evidence" value="ECO:0007669"/>
    <property type="project" value="InterPro"/>
</dbReference>
<dbReference type="PANTHER" id="PTHR10956">
    <property type="entry name" value="60S RIBOSOMAL PROTEIN L31"/>
    <property type="match status" value="1"/>
</dbReference>
<dbReference type="Gene3D" id="3.10.440.10">
    <property type="match status" value="1"/>
</dbReference>
<dbReference type="GO" id="GO:0022625">
    <property type="term" value="C:cytosolic large ribosomal subunit"/>
    <property type="evidence" value="ECO:0007669"/>
    <property type="project" value="TreeGrafter"/>
</dbReference>
<sequence>MKLLAQHQASSICAPKNLNSEMGHFPNLSLAKWLQQKDGEKGLSAIAEVETKEYTANNHKRTQGVGFKKGAPQALKEIWKFAMREIGAPDVCSDTSFNKAAEAKGIRNVPHCVGVWLSRKHNEDEGSPNKLCTLVTYVPVTTFRNLQSIWMRTNH</sequence>
<evidence type="ECO:0000256" key="6">
    <source>
        <dbReference type="ARBA" id="ARBA00035230"/>
    </source>
</evidence>
<gene>
    <name evidence="8" type="ORF">Cadr_000005861</name>
</gene>
<evidence type="ECO:0000256" key="5">
    <source>
        <dbReference type="ARBA" id="ARBA00034092"/>
    </source>
</evidence>
<keyword evidence="4" id="KW-0687">Ribonucleoprotein</keyword>
<evidence type="ECO:0000256" key="1">
    <source>
        <dbReference type="ARBA" id="ARBA00010808"/>
    </source>
</evidence>
<evidence type="ECO:0000256" key="2">
    <source>
        <dbReference type="ARBA" id="ARBA00011133"/>
    </source>
</evidence>
<dbReference type="GO" id="GO:0002181">
    <property type="term" value="P:cytoplasmic translation"/>
    <property type="evidence" value="ECO:0007669"/>
    <property type="project" value="TreeGrafter"/>
</dbReference>
<keyword evidence="9" id="KW-1185">Reference proteome</keyword>
<evidence type="ECO:0000313" key="8">
    <source>
        <dbReference type="EMBL" id="KAB1277313.1"/>
    </source>
</evidence>
<dbReference type="InterPro" id="IPR000054">
    <property type="entry name" value="Ribosomal_eL31"/>
</dbReference>
<dbReference type="InterPro" id="IPR023621">
    <property type="entry name" value="Ribosomal_eL31_dom_sf"/>
</dbReference>
<evidence type="ECO:0000256" key="4">
    <source>
        <dbReference type="ARBA" id="ARBA00023274"/>
    </source>
</evidence>
<comment type="caution">
    <text evidence="8">The sequence shown here is derived from an EMBL/GenBank/DDBJ whole genome shotgun (WGS) entry which is preliminary data.</text>
</comment>
<reference evidence="8 9" key="1">
    <citation type="journal article" date="2019" name="Mol. Ecol. Resour.">
        <title>Improving Illumina assemblies with Hi-C and long reads: an example with the North African dromedary.</title>
        <authorList>
            <person name="Elbers J.P."/>
            <person name="Rogers M.F."/>
            <person name="Perelman P.L."/>
            <person name="Proskuryakova A.A."/>
            <person name="Serdyukova N.A."/>
            <person name="Johnson W.E."/>
            <person name="Horin P."/>
            <person name="Corander J."/>
            <person name="Murphy D."/>
            <person name="Burger P.A."/>
        </authorList>
    </citation>
    <scope>NUCLEOTIDE SEQUENCE [LARGE SCALE GENOMIC DNA]</scope>
    <source>
        <strain evidence="8">Drom800</strain>
        <tissue evidence="8">Blood</tissue>
    </source>
</reference>
<comment type="subunit">
    <text evidence="2">Component of the large ribosomal subunit.</text>
</comment>
<comment type="similarity">
    <text evidence="1">Belongs to the eukaryotic ribosomal protein eL31 family.</text>
</comment>
<evidence type="ECO:0000256" key="3">
    <source>
        <dbReference type="ARBA" id="ARBA00022980"/>
    </source>
</evidence>
<keyword evidence="3 8" id="KW-0689">Ribosomal protein</keyword>
<comment type="function">
    <text evidence="5">Component of the large ribosomal subunit. The ribosome is a large ribonucleoprotein complex responsible for the synthesis of proteins in the cell.</text>
</comment>